<evidence type="ECO:0000256" key="12">
    <source>
        <dbReference type="ARBA" id="ARBA00023326"/>
    </source>
</evidence>
<evidence type="ECO:0000256" key="13">
    <source>
        <dbReference type="ARBA" id="ARBA00044502"/>
    </source>
</evidence>
<evidence type="ECO:0000259" key="17">
    <source>
        <dbReference type="Pfam" id="PF03443"/>
    </source>
</evidence>
<keyword evidence="11" id="KW-0119">Carbohydrate metabolism</keyword>
<proteinExistence type="inferred from homology"/>
<evidence type="ECO:0000256" key="5">
    <source>
        <dbReference type="ARBA" id="ARBA00022729"/>
    </source>
</evidence>
<evidence type="ECO:0000256" key="8">
    <source>
        <dbReference type="ARBA" id="ARBA00023008"/>
    </source>
</evidence>
<dbReference type="GO" id="GO:0030245">
    <property type="term" value="P:cellulose catabolic process"/>
    <property type="evidence" value="ECO:0007669"/>
    <property type="project" value="UniProtKB-KW"/>
</dbReference>
<evidence type="ECO:0000256" key="10">
    <source>
        <dbReference type="ARBA" id="ARBA00023157"/>
    </source>
</evidence>
<dbReference type="PANTHER" id="PTHR33353">
    <property type="entry name" value="PUTATIVE (AFU_ORTHOLOGUE AFUA_1G12560)-RELATED"/>
    <property type="match status" value="1"/>
</dbReference>
<dbReference type="OrthoDB" id="5558646at2759"/>
<dbReference type="Pfam" id="PF03443">
    <property type="entry name" value="AA9"/>
    <property type="match status" value="1"/>
</dbReference>
<dbReference type="Proteomes" id="UP001140011">
    <property type="component" value="Unassembled WGS sequence"/>
</dbReference>
<dbReference type="PANTHER" id="PTHR33353:SF10">
    <property type="entry name" value="ENDO-BETA-1,4-GLUCANASE D"/>
    <property type="match status" value="1"/>
</dbReference>
<evidence type="ECO:0000256" key="14">
    <source>
        <dbReference type="ARBA" id="ARBA00045077"/>
    </source>
</evidence>
<protein>
    <recommendedName>
        <fullName evidence="15">lytic cellulose monooxygenase (C4-dehydrogenating)</fullName>
        <ecNumber evidence="15">1.14.99.56</ecNumber>
    </recommendedName>
</protein>
<sequence length="248" mass="26313">MVYKLSSVLALVATLALTGNAQKQIQGLTFAGNTGAPDSSFNLPKNALAEAPISDLKSKAFACRSNGFNFPAIKSYSATGGEMFIVTWDKAAIEASGKSKITGPCNHWLASTAAGTDNLKWFRIGEVGYSAESGWCTDIIRKDGQLVVSMPDDLPVGDYIFRSEVIDLTYAGKTSNDDPTMGAQFYADCLKYSVTGGKNQKMPTEGLVSLPGAYLATDKGLLLNLTADGKPPAGKYTVPGPALHQQRK</sequence>
<dbReference type="GO" id="GO:0005576">
    <property type="term" value="C:extracellular region"/>
    <property type="evidence" value="ECO:0007669"/>
    <property type="project" value="UniProtKB-SubCell"/>
</dbReference>
<evidence type="ECO:0000256" key="1">
    <source>
        <dbReference type="ARBA" id="ARBA00001973"/>
    </source>
</evidence>
<evidence type="ECO:0000256" key="15">
    <source>
        <dbReference type="ARBA" id="ARBA00047174"/>
    </source>
</evidence>
<dbReference type="InterPro" id="IPR005103">
    <property type="entry name" value="AA9_LPMO"/>
</dbReference>
<evidence type="ECO:0000256" key="16">
    <source>
        <dbReference type="SAM" id="SignalP"/>
    </source>
</evidence>
<evidence type="ECO:0000256" key="2">
    <source>
        <dbReference type="ARBA" id="ARBA00004613"/>
    </source>
</evidence>
<keyword evidence="10" id="KW-1015">Disulfide bond</keyword>
<name>A0A9W8GZF3_9FUNG</name>
<reference evidence="18" key="1">
    <citation type="submission" date="2022-07" db="EMBL/GenBank/DDBJ databases">
        <title>Phylogenomic reconstructions and comparative analyses of Kickxellomycotina fungi.</title>
        <authorList>
            <person name="Reynolds N.K."/>
            <person name="Stajich J.E."/>
            <person name="Barry K."/>
            <person name="Grigoriev I.V."/>
            <person name="Crous P."/>
            <person name="Smith M.E."/>
        </authorList>
    </citation>
    <scope>NUCLEOTIDE SEQUENCE</scope>
    <source>
        <strain evidence="18">BCRC 34297</strain>
    </source>
</reference>
<evidence type="ECO:0000256" key="9">
    <source>
        <dbReference type="ARBA" id="ARBA00023033"/>
    </source>
</evidence>
<gene>
    <name evidence="18" type="ORF">GGI19_000413</name>
</gene>
<evidence type="ECO:0000256" key="6">
    <source>
        <dbReference type="ARBA" id="ARBA00023001"/>
    </source>
</evidence>
<keyword evidence="19" id="KW-1185">Reference proteome</keyword>
<comment type="subcellular location">
    <subcellularLocation>
        <location evidence="2">Secreted</location>
    </subcellularLocation>
</comment>
<dbReference type="InterPro" id="IPR049892">
    <property type="entry name" value="AA9"/>
</dbReference>
<evidence type="ECO:0000256" key="4">
    <source>
        <dbReference type="ARBA" id="ARBA00022723"/>
    </source>
</evidence>
<accession>A0A9W8GZF3</accession>
<comment type="caution">
    <text evidence="18">The sequence shown here is derived from an EMBL/GenBank/DDBJ whole genome shotgun (WGS) entry which is preliminary data.</text>
</comment>
<feature type="chain" id="PRO_5040768788" description="lytic cellulose monooxygenase (C4-dehydrogenating)" evidence="16">
    <location>
        <begin position="22"/>
        <end position="248"/>
    </location>
</feature>
<keyword evidence="5 16" id="KW-0732">Signal</keyword>
<evidence type="ECO:0000256" key="7">
    <source>
        <dbReference type="ARBA" id="ARBA00023002"/>
    </source>
</evidence>
<keyword evidence="4" id="KW-0479">Metal-binding</keyword>
<evidence type="ECO:0000256" key="3">
    <source>
        <dbReference type="ARBA" id="ARBA00022525"/>
    </source>
</evidence>
<feature type="domain" description="Auxiliary Activity family 9 catalytic" evidence="17">
    <location>
        <begin position="31"/>
        <end position="227"/>
    </location>
</feature>
<keyword evidence="6" id="KW-0136">Cellulose degradation</keyword>
<dbReference type="Gene3D" id="2.70.50.70">
    <property type="match status" value="1"/>
</dbReference>
<keyword evidence="3" id="KW-0964">Secreted</keyword>
<evidence type="ECO:0000313" key="19">
    <source>
        <dbReference type="Proteomes" id="UP001140011"/>
    </source>
</evidence>
<comment type="cofactor">
    <cofactor evidence="1">
        <name>Cu(2+)</name>
        <dbReference type="ChEBI" id="CHEBI:29036"/>
    </cofactor>
</comment>
<keyword evidence="9" id="KW-0503">Monooxygenase</keyword>
<keyword evidence="7" id="KW-0560">Oxidoreductase</keyword>
<feature type="signal peptide" evidence="16">
    <location>
        <begin position="1"/>
        <end position="21"/>
    </location>
</feature>
<dbReference type="EC" id="1.14.99.56" evidence="15"/>
<dbReference type="GO" id="GO:0004497">
    <property type="term" value="F:monooxygenase activity"/>
    <property type="evidence" value="ECO:0007669"/>
    <property type="project" value="UniProtKB-KW"/>
</dbReference>
<dbReference type="GO" id="GO:0046872">
    <property type="term" value="F:metal ion binding"/>
    <property type="evidence" value="ECO:0007669"/>
    <property type="project" value="UniProtKB-KW"/>
</dbReference>
<dbReference type="EMBL" id="JANBUH010000011">
    <property type="protein sequence ID" value="KAJ2756963.1"/>
    <property type="molecule type" value="Genomic_DNA"/>
</dbReference>
<comment type="catalytic activity">
    <reaction evidence="14">
        <text>[(1-&gt;4)-beta-D-glucosyl]n+m + reduced acceptor + O2 = 4-dehydro-beta-D-glucosyl-[(1-&gt;4)-beta-D-glucosyl]n-1 + [(1-&gt;4)-beta-D-glucosyl]m + acceptor + H2O.</text>
        <dbReference type="EC" id="1.14.99.56"/>
    </reaction>
</comment>
<organism evidence="18 19">
    <name type="scientific">Coemansia pectinata</name>
    <dbReference type="NCBI Taxonomy" id="1052879"/>
    <lineage>
        <taxon>Eukaryota</taxon>
        <taxon>Fungi</taxon>
        <taxon>Fungi incertae sedis</taxon>
        <taxon>Zoopagomycota</taxon>
        <taxon>Kickxellomycotina</taxon>
        <taxon>Kickxellomycetes</taxon>
        <taxon>Kickxellales</taxon>
        <taxon>Kickxellaceae</taxon>
        <taxon>Coemansia</taxon>
    </lineage>
</organism>
<dbReference type="AlphaFoldDB" id="A0A9W8GZF3"/>
<evidence type="ECO:0000313" key="18">
    <source>
        <dbReference type="EMBL" id="KAJ2756963.1"/>
    </source>
</evidence>
<evidence type="ECO:0000256" key="11">
    <source>
        <dbReference type="ARBA" id="ARBA00023277"/>
    </source>
</evidence>
<keyword evidence="8" id="KW-0186">Copper</keyword>
<comment type="similarity">
    <text evidence="13">Belongs to the polysaccharide monooxygenase AA9 family.</text>
</comment>
<keyword evidence="12" id="KW-0624">Polysaccharide degradation</keyword>